<dbReference type="Pfam" id="PF19953">
    <property type="entry name" value="EACC1"/>
    <property type="match status" value="1"/>
</dbReference>
<gene>
    <name evidence="2" type="ORF">Q7A36_38445</name>
</gene>
<evidence type="ECO:0000313" key="2">
    <source>
        <dbReference type="EMBL" id="MDO9714236.1"/>
    </source>
</evidence>
<dbReference type="Proteomes" id="UP001243009">
    <property type="component" value="Unassembled WGS sequence"/>
</dbReference>
<dbReference type="RefSeq" id="WP_305109073.1">
    <property type="nucleotide sequence ID" value="NZ_JAUTWS010000191.1"/>
</dbReference>
<dbReference type="EMBL" id="JAUTWS010000191">
    <property type="protein sequence ID" value="MDO9714236.1"/>
    <property type="molecule type" value="Genomic_DNA"/>
</dbReference>
<protein>
    <submittedName>
        <fullName evidence="2">Uncharacterized protein</fullName>
    </submittedName>
</protein>
<keyword evidence="1" id="KW-0812">Transmembrane</keyword>
<comment type="caution">
    <text evidence="2">The sequence shown here is derived from an EMBL/GenBank/DDBJ whole genome shotgun (WGS) entry which is preliminary data.</text>
</comment>
<accession>A0ABT9EDS7</accession>
<keyword evidence="3" id="KW-1185">Reference proteome</keyword>
<sequence length="115" mass="12032">MMQERYDFIAEAEDQAAAGRAAMALSDILREADGVLEADRTKADNSTMDLGAVISVLATSGATLALAQGLAAWLRARRGVTVTVERDGKSGSLKAAVAGIDPEVAVRIVEMVRKG</sequence>
<evidence type="ECO:0000313" key="3">
    <source>
        <dbReference type="Proteomes" id="UP001243009"/>
    </source>
</evidence>
<keyword evidence="1" id="KW-0472">Membrane</keyword>
<evidence type="ECO:0000256" key="1">
    <source>
        <dbReference type="SAM" id="Phobius"/>
    </source>
</evidence>
<dbReference type="InterPro" id="IPR045428">
    <property type="entry name" value="EACC1"/>
</dbReference>
<proteinExistence type="predicted"/>
<reference evidence="2 3" key="1">
    <citation type="submission" date="2023-08" db="EMBL/GenBank/DDBJ databases">
        <title>The draft genome sequence of Paracraurococcus sp. LOR1-02.</title>
        <authorList>
            <person name="Kingkaew E."/>
            <person name="Tanasupawat S."/>
        </authorList>
    </citation>
    <scope>NUCLEOTIDE SEQUENCE [LARGE SCALE GENOMIC DNA]</scope>
    <source>
        <strain evidence="2 3">LOR1-02</strain>
    </source>
</reference>
<keyword evidence="1" id="KW-1133">Transmembrane helix</keyword>
<organism evidence="2 3">
    <name type="scientific">Paracraurococcus lichenis</name>
    <dbReference type="NCBI Taxonomy" id="3064888"/>
    <lineage>
        <taxon>Bacteria</taxon>
        <taxon>Pseudomonadati</taxon>
        <taxon>Pseudomonadota</taxon>
        <taxon>Alphaproteobacteria</taxon>
        <taxon>Acetobacterales</taxon>
        <taxon>Roseomonadaceae</taxon>
        <taxon>Paracraurococcus</taxon>
    </lineage>
</organism>
<feature type="transmembrane region" description="Helical" evidence="1">
    <location>
        <begin position="50"/>
        <end position="74"/>
    </location>
</feature>
<name>A0ABT9EDS7_9PROT</name>